<evidence type="ECO:0000256" key="1">
    <source>
        <dbReference type="ARBA" id="ARBA00004431"/>
    </source>
</evidence>
<keyword evidence="6" id="KW-0131">Cell cycle</keyword>
<dbReference type="STRING" id="208445.SAMN04489727_2437"/>
<dbReference type="GO" id="GO:0030435">
    <property type="term" value="P:sporulation resulting in formation of a cellular spore"/>
    <property type="evidence" value="ECO:0007669"/>
    <property type="project" value="UniProtKB-KW"/>
</dbReference>
<evidence type="ECO:0000256" key="5">
    <source>
        <dbReference type="ARBA" id="ARBA00023210"/>
    </source>
</evidence>
<comment type="subcellular location">
    <subcellularLocation>
        <location evidence="1">Cell septum</location>
    </subcellularLocation>
</comment>
<evidence type="ECO:0000256" key="2">
    <source>
        <dbReference type="ARBA" id="ARBA00009323"/>
    </source>
</evidence>
<dbReference type="RefSeq" id="WP_091319309.1">
    <property type="nucleotide sequence ID" value="NZ_FNSO01000004.1"/>
</dbReference>
<keyword evidence="8" id="KW-1185">Reference proteome</keyword>
<dbReference type="InterPro" id="IPR006776">
    <property type="entry name" value="SsgB"/>
</dbReference>
<keyword evidence="3 7" id="KW-0132">Cell division</keyword>
<sequence>MGSEFTVIKAILVLEVRGGAASLRADLGYDSREPYAVALTLHTGRGPVEWLAARELLIDGLHAPAGLGDVRVAPAADPAVTVVELRSPDGHVELEANTAEIVDFLYRTCEALPRGEESRAFDFDRELAKLTAE</sequence>
<protein>
    <submittedName>
        <fullName evidence="7">Streptomyces sporulation and cell division protein, SsgA</fullName>
    </submittedName>
</protein>
<keyword evidence="5" id="KW-0717">Septation</keyword>
<dbReference type="GO" id="GO:0030428">
    <property type="term" value="C:cell septum"/>
    <property type="evidence" value="ECO:0007669"/>
    <property type="project" value="UniProtKB-SubCell"/>
</dbReference>
<evidence type="ECO:0000256" key="3">
    <source>
        <dbReference type="ARBA" id="ARBA00022618"/>
    </source>
</evidence>
<evidence type="ECO:0000313" key="7">
    <source>
        <dbReference type="EMBL" id="SEC06664.1"/>
    </source>
</evidence>
<comment type="similarity">
    <text evidence="2">Belongs to the SsgA family.</text>
</comment>
<proteinExistence type="inferred from homology"/>
<dbReference type="OrthoDB" id="3853096at2"/>
<name>A0A1H4PHD2_9PSEU</name>
<dbReference type="GO" id="GO:0000917">
    <property type="term" value="P:division septum assembly"/>
    <property type="evidence" value="ECO:0007669"/>
    <property type="project" value="UniProtKB-KW"/>
</dbReference>
<organism evidence="7 8">
    <name type="scientific">Amycolatopsis tolypomycina</name>
    <dbReference type="NCBI Taxonomy" id="208445"/>
    <lineage>
        <taxon>Bacteria</taxon>
        <taxon>Bacillati</taxon>
        <taxon>Actinomycetota</taxon>
        <taxon>Actinomycetes</taxon>
        <taxon>Pseudonocardiales</taxon>
        <taxon>Pseudonocardiaceae</taxon>
        <taxon>Amycolatopsis</taxon>
    </lineage>
</organism>
<dbReference type="Proteomes" id="UP000199622">
    <property type="component" value="Unassembled WGS sequence"/>
</dbReference>
<accession>A0A1H4PHD2</accession>
<dbReference type="Gene3D" id="2.30.31.20">
    <property type="entry name" value="Sporulation-specific cell division protein SsgB"/>
    <property type="match status" value="1"/>
</dbReference>
<evidence type="ECO:0000256" key="6">
    <source>
        <dbReference type="ARBA" id="ARBA00023306"/>
    </source>
</evidence>
<reference evidence="8" key="1">
    <citation type="submission" date="2016-10" db="EMBL/GenBank/DDBJ databases">
        <authorList>
            <person name="Varghese N."/>
            <person name="Submissions S."/>
        </authorList>
    </citation>
    <scope>NUCLEOTIDE SEQUENCE [LARGE SCALE GENOMIC DNA]</scope>
    <source>
        <strain evidence="8">DSM 44544</strain>
    </source>
</reference>
<dbReference type="Pfam" id="PF04686">
    <property type="entry name" value="SsgA"/>
    <property type="match status" value="1"/>
</dbReference>
<dbReference type="AlphaFoldDB" id="A0A1H4PHD2"/>
<evidence type="ECO:0000256" key="4">
    <source>
        <dbReference type="ARBA" id="ARBA00022969"/>
    </source>
</evidence>
<keyword evidence="4" id="KW-0749">Sporulation</keyword>
<dbReference type="InterPro" id="IPR038658">
    <property type="entry name" value="SsgB_sf"/>
</dbReference>
<dbReference type="EMBL" id="FNSO01000004">
    <property type="protein sequence ID" value="SEC06664.1"/>
    <property type="molecule type" value="Genomic_DNA"/>
</dbReference>
<gene>
    <name evidence="7" type="ORF">SAMN04489727_2437</name>
</gene>
<evidence type="ECO:0000313" key="8">
    <source>
        <dbReference type="Proteomes" id="UP000199622"/>
    </source>
</evidence>